<dbReference type="STRING" id="1169540.A0A0G4EBQ1"/>
<feature type="compositionally biased region" description="Basic residues" evidence="1">
    <location>
        <begin position="248"/>
        <end position="257"/>
    </location>
</feature>
<dbReference type="AlphaFoldDB" id="A0A0G4EBQ1"/>
<dbReference type="VEuPathDB" id="CryptoDB:Vbra_1933"/>
<name>A0A0G4EBQ1_VITBC</name>
<dbReference type="EMBL" id="CDMY01000104">
    <property type="protein sequence ID" value="CEL92723.1"/>
    <property type="molecule type" value="Genomic_DNA"/>
</dbReference>
<feature type="region of interest" description="Disordered" evidence="1">
    <location>
        <begin position="624"/>
        <end position="711"/>
    </location>
</feature>
<evidence type="ECO:0000259" key="3">
    <source>
        <dbReference type="Pfam" id="PF25487"/>
    </source>
</evidence>
<feature type="transmembrane region" description="Helical" evidence="2">
    <location>
        <begin position="43"/>
        <end position="65"/>
    </location>
</feature>
<dbReference type="InterPro" id="IPR058544">
    <property type="entry name" value="ETR1_N"/>
</dbReference>
<organism evidence="4 5">
    <name type="scientific">Vitrella brassicaformis (strain CCMP3155)</name>
    <dbReference type="NCBI Taxonomy" id="1169540"/>
    <lineage>
        <taxon>Eukaryota</taxon>
        <taxon>Sar</taxon>
        <taxon>Alveolata</taxon>
        <taxon>Colpodellida</taxon>
        <taxon>Vitrellaceae</taxon>
        <taxon>Vitrella</taxon>
    </lineage>
</organism>
<feature type="compositionally biased region" description="Pro residues" evidence="1">
    <location>
        <begin position="372"/>
        <end position="386"/>
    </location>
</feature>
<dbReference type="OrthoDB" id="60033at2759"/>
<evidence type="ECO:0000256" key="2">
    <source>
        <dbReference type="SAM" id="Phobius"/>
    </source>
</evidence>
<keyword evidence="2" id="KW-0472">Membrane</keyword>
<sequence length="711" mass="77958">MAAASATAAAEGLSTLTLGGDGGPQSPQSLMEQISPHLFHLTIGFDLLTSFAYVSIPIQIFFFVVRYRMATEFNPFSKLLADQVLTAKDQVEVLTLGVTFMLFIFFCGTTHFMTALTDAHLTHAMGLLSFLKGVTCVVSLITAGCLVWIIPSMLTWMEGIEVTKKGFVRVLADEAGGPVIHTFRAGQAQPITSIRIEGRLSAEEREALVSPLSSEGEETADSPKRRTVLIKVRDRDKSVPLLPETDKKHGHAPKRKPPSPSPPLPLSSAVARGKKPSPLLPTHTGHTTHYALAHGPMSEGALSCVPDDVLRRVLPEATFAAYMKMRQPPPPQQQQQQQPATPSSASMDIEQGGGGGGACSHEMQDMSKPVPVAVPPIPPPPPPPPAAAAALATHSHGQQQQGPAKKRRTDGPVPPMHHPMPHPMEECSPTATATTTNTNTNTLLLQPSSCCTGDTHADQLHDDPYWVPTPPHPDTVMQRTHTHAQQQQQLEEEERALSDCSLDDDVLLTRKAVEAKKISPWVAPDHMGHVRTQFTDLMRHTMHTKATTPISALVAWQRKPLLKMLSIHRKKENRYYSSRIYRITLPPAYVRRPKHPSVRMCPRASFLVPGRNIARIDMVKLYGDGDGGGEAPENPTEEQRDVSSHHHRHVPRALQVPAMVDEPPTRATSESHVNHRSTASDRERGDRREDRSPVVHVRGKPGKLLKRFPLS</sequence>
<evidence type="ECO:0000256" key="1">
    <source>
        <dbReference type="SAM" id="MobiDB-lite"/>
    </source>
</evidence>
<feature type="region of interest" description="Disordered" evidence="1">
    <location>
        <begin position="207"/>
        <end position="290"/>
    </location>
</feature>
<dbReference type="Proteomes" id="UP000041254">
    <property type="component" value="Unassembled WGS sequence"/>
</dbReference>
<reference evidence="4 5" key="1">
    <citation type="submission" date="2014-11" db="EMBL/GenBank/DDBJ databases">
        <authorList>
            <person name="Zhu J."/>
            <person name="Qi W."/>
            <person name="Song R."/>
        </authorList>
    </citation>
    <scope>NUCLEOTIDE SEQUENCE [LARGE SCALE GENOMIC DNA]</scope>
</reference>
<feature type="transmembrane region" description="Helical" evidence="2">
    <location>
        <begin position="125"/>
        <end position="150"/>
    </location>
</feature>
<dbReference type="Pfam" id="PF25487">
    <property type="entry name" value="ETR1_N"/>
    <property type="match status" value="1"/>
</dbReference>
<feature type="compositionally biased region" description="Basic and acidic residues" evidence="1">
    <location>
        <begin position="678"/>
        <end position="693"/>
    </location>
</feature>
<dbReference type="InParanoid" id="A0A0G4EBQ1"/>
<accession>A0A0G4EBQ1</accession>
<evidence type="ECO:0000313" key="5">
    <source>
        <dbReference type="Proteomes" id="UP000041254"/>
    </source>
</evidence>
<feature type="domain" description="Ethylene receptor 1-like N-terminal" evidence="3">
    <location>
        <begin position="44"/>
        <end position="155"/>
    </location>
</feature>
<protein>
    <recommendedName>
        <fullName evidence="3">Ethylene receptor 1-like N-terminal domain-containing protein</fullName>
    </recommendedName>
</protein>
<proteinExistence type="predicted"/>
<keyword evidence="5" id="KW-1185">Reference proteome</keyword>
<feature type="transmembrane region" description="Helical" evidence="2">
    <location>
        <begin position="93"/>
        <end position="113"/>
    </location>
</feature>
<gene>
    <name evidence="4" type="ORF">Vbra_1933</name>
</gene>
<feature type="region of interest" description="Disordered" evidence="1">
    <location>
        <begin position="326"/>
        <end position="418"/>
    </location>
</feature>
<keyword evidence="2" id="KW-0812">Transmembrane</keyword>
<keyword evidence="2" id="KW-1133">Transmembrane helix</keyword>
<feature type="compositionally biased region" description="Basic residues" evidence="1">
    <location>
        <begin position="697"/>
        <end position="711"/>
    </location>
</feature>
<evidence type="ECO:0000313" key="4">
    <source>
        <dbReference type="EMBL" id="CEL92723.1"/>
    </source>
</evidence>